<feature type="transmembrane region" description="Helical" evidence="2">
    <location>
        <begin position="57"/>
        <end position="78"/>
    </location>
</feature>
<evidence type="ECO:0000256" key="1">
    <source>
        <dbReference type="PIRNR" id="PIRNR005348"/>
    </source>
</evidence>
<feature type="transmembrane region" description="Helical" evidence="2">
    <location>
        <begin position="399"/>
        <end position="419"/>
    </location>
</feature>
<feature type="transmembrane region" description="Helical" evidence="2">
    <location>
        <begin position="274"/>
        <end position="291"/>
    </location>
</feature>
<feature type="transmembrane region" description="Helical" evidence="2">
    <location>
        <begin position="98"/>
        <end position="114"/>
    </location>
</feature>
<keyword evidence="4" id="KW-1185">Reference proteome</keyword>
<feature type="transmembrane region" description="Helical" evidence="2">
    <location>
        <begin position="191"/>
        <end position="212"/>
    </location>
</feature>
<keyword evidence="1" id="KW-0769">Symport</keyword>
<feature type="transmembrane region" description="Helical" evidence="2">
    <location>
        <begin position="311"/>
        <end position="329"/>
    </location>
</feature>
<organism evidence="3 4">
    <name type="scientific">Pseudodesulfovibrio methanolicus</name>
    <dbReference type="NCBI Taxonomy" id="3126690"/>
    <lineage>
        <taxon>Bacteria</taxon>
        <taxon>Pseudomonadati</taxon>
        <taxon>Thermodesulfobacteriota</taxon>
        <taxon>Desulfovibrionia</taxon>
        <taxon>Desulfovibrionales</taxon>
        <taxon>Desulfovibrionaceae</taxon>
    </lineage>
</organism>
<protein>
    <submittedName>
        <fullName evidence="3">2-hydroxycarboxylate transporter family protein</fullName>
    </submittedName>
</protein>
<keyword evidence="1" id="KW-0813">Transport</keyword>
<gene>
    <name evidence="3" type="ORF">V8V93_10310</name>
</gene>
<evidence type="ECO:0000313" key="3">
    <source>
        <dbReference type="EMBL" id="WWX20851.1"/>
    </source>
</evidence>
<proteinExistence type="inferred from homology"/>
<keyword evidence="2" id="KW-0812">Transmembrane</keyword>
<dbReference type="EMBL" id="CP146609">
    <property type="protein sequence ID" value="WWX20851.1"/>
    <property type="molecule type" value="Genomic_DNA"/>
</dbReference>
<keyword evidence="1 2" id="KW-0472">Membrane</keyword>
<dbReference type="PIRSF" id="PIRSF005348">
    <property type="entry name" value="YxkH"/>
    <property type="match status" value="1"/>
</dbReference>
<dbReference type="RefSeq" id="WP_338666596.1">
    <property type="nucleotide sequence ID" value="NZ_CP146609.1"/>
</dbReference>
<dbReference type="PANTHER" id="PTHR40033:SF1">
    <property type="entry name" value="CITRATE-SODIUM SYMPORTER"/>
    <property type="match status" value="1"/>
</dbReference>
<sequence>MNTEVMGMKLPHLLALSVLVAIASAIGKLPGGMVGGFAITMSMGFLLDWLGSKTPIVNSYLGGGPIFCIFVSAAFVYFGIMPPSVKKVIDGFMKPSDFLNFYIAALICGSIFGMKAKLLVKAGLRFAVPIVLGLICASILAGLVGALTGEGWSRGIAFICYPIMGGGLGAGVLPMSEILHASTNISTKEILSLLIPPMAIGNVLAIIFGGLLDKLGKVYPQLSGEGKLIRSGEEEHEVADVTQVTIQALGIGLFTACTMLLVGRILSKFIPLHYYALMIITVAILKVSGVVPKSIQEASATWFKFVAKYMTAPLLVGVGVTYTDLGVVIDAFNLQTFFLVLSVIVGAIIGAGCGGLLVGFHFIESAIAAGLCMANMGGTGDVAVLSAANRFELMPFSQIASRLGGALILIIVGLTIPILY</sequence>
<comment type="similarity">
    <text evidence="1">Belongs to the 2-hydroxycarboxylate transporter (2-HCT) (TC 2.A.24) family.</text>
</comment>
<name>A0ABZ2IVG3_9BACT</name>
<feature type="transmembrane region" description="Helical" evidence="2">
    <location>
        <begin position="126"/>
        <end position="149"/>
    </location>
</feature>
<reference evidence="3 4" key="1">
    <citation type="submission" date="2024-03" db="EMBL/GenBank/DDBJ databases">
        <title>Phenotype and Genome Characterization of a Sulfate-Reducing Bacterium Pseudodesulfovibrio sp. strain 5S69, isolated from Petroleum Reservoir in Tatarstan (Russia).</title>
        <authorList>
            <person name="Bidzhieva S.K."/>
            <person name="Kadnikov V."/>
            <person name="Tourova T.P."/>
            <person name="Samigullina S.R."/>
            <person name="Sokolova D.S."/>
            <person name="Poltaraus A.B."/>
            <person name="Avtukh A.N."/>
            <person name="Tereshina V.M."/>
            <person name="Mardanov A.V."/>
            <person name="Nazina T.N."/>
        </authorList>
    </citation>
    <scope>NUCLEOTIDE SEQUENCE [LARGE SCALE GENOMIC DNA]</scope>
    <source>
        <strain evidence="3 4">5S69</strain>
    </source>
</reference>
<evidence type="ECO:0000256" key="2">
    <source>
        <dbReference type="SAM" id="Phobius"/>
    </source>
</evidence>
<dbReference type="PANTHER" id="PTHR40033">
    <property type="entry name" value="NA(+)-MALATE SYMPORTER"/>
    <property type="match status" value="1"/>
</dbReference>
<feature type="transmembrane region" description="Helical" evidence="2">
    <location>
        <begin position="366"/>
        <end position="387"/>
    </location>
</feature>
<dbReference type="InterPro" id="IPR004679">
    <property type="entry name" value="2-OHcarboxylate_transport"/>
</dbReference>
<accession>A0ABZ2IVG3</accession>
<feature type="transmembrane region" description="Helical" evidence="2">
    <location>
        <begin position="336"/>
        <end position="360"/>
    </location>
</feature>
<feature type="transmembrane region" description="Helical" evidence="2">
    <location>
        <begin position="155"/>
        <end position="179"/>
    </location>
</feature>
<keyword evidence="2" id="KW-1133">Transmembrane helix</keyword>
<dbReference type="Proteomes" id="UP001385389">
    <property type="component" value="Chromosome"/>
</dbReference>
<dbReference type="Pfam" id="PF03390">
    <property type="entry name" value="2HCT"/>
    <property type="match status" value="1"/>
</dbReference>
<feature type="transmembrane region" description="Helical" evidence="2">
    <location>
        <begin position="244"/>
        <end position="262"/>
    </location>
</feature>
<evidence type="ECO:0000313" key="4">
    <source>
        <dbReference type="Proteomes" id="UP001385389"/>
    </source>
</evidence>